<evidence type="ECO:0000256" key="1">
    <source>
        <dbReference type="SAM" id="Phobius"/>
    </source>
</evidence>
<accession>A0A8D9BD43</accession>
<dbReference type="AlphaFoldDB" id="A0A8D9BD43"/>
<keyword evidence="1" id="KW-0472">Membrane</keyword>
<evidence type="ECO:0000313" key="2">
    <source>
        <dbReference type="EMBL" id="CAG6783033.1"/>
    </source>
</evidence>
<dbReference type="EMBL" id="HBUF01630146">
    <property type="protein sequence ID" value="CAG6783033.1"/>
    <property type="molecule type" value="Transcribed_RNA"/>
</dbReference>
<proteinExistence type="predicted"/>
<name>A0A8D9BD43_9HEMI</name>
<dbReference type="EMBL" id="HBUF01630148">
    <property type="protein sequence ID" value="CAG6783037.1"/>
    <property type="molecule type" value="Transcribed_RNA"/>
</dbReference>
<organism evidence="2">
    <name type="scientific">Cacopsylla melanoneura</name>
    <dbReference type="NCBI Taxonomy" id="428564"/>
    <lineage>
        <taxon>Eukaryota</taxon>
        <taxon>Metazoa</taxon>
        <taxon>Ecdysozoa</taxon>
        <taxon>Arthropoda</taxon>
        <taxon>Hexapoda</taxon>
        <taxon>Insecta</taxon>
        <taxon>Pterygota</taxon>
        <taxon>Neoptera</taxon>
        <taxon>Paraneoptera</taxon>
        <taxon>Hemiptera</taxon>
        <taxon>Sternorrhyncha</taxon>
        <taxon>Psylloidea</taxon>
        <taxon>Psyllidae</taxon>
        <taxon>Psyllinae</taxon>
        <taxon>Cacopsylla</taxon>
    </lineage>
</organism>
<reference evidence="2" key="1">
    <citation type="submission" date="2021-05" db="EMBL/GenBank/DDBJ databases">
        <authorList>
            <person name="Alioto T."/>
            <person name="Alioto T."/>
            <person name="Gomez Garrido J."/>
        </authorList>
    </citation>
    <scope>NUCLEOTIDE SEQUENCE</scope>
</reference>
<sequence length="123" mass="13729">MFLNLPFSLSLHILSFTASCSITHFLTLLLTMNPVPYSPVFSSGPLYIRLKSGLSILPFPCHLTSCRAMRSILYFFISAATICIFPGCFKVSTFHVAIVSSFLLDPIRFPLIMSMNSVRVLCQ</sequence>
<dbReference type="EMBL" id="HBUF01630144">
    <property type="protein sequence ID" value="CAG6783028.1"/>
    <property type="molecule type" value="Transcribed_RNA"/>
</dbReference>
<dbReference type="EMBL" id="HBUF01630145">
    <property type="protein sequence ID" value="CAG6783031.1"/>
    <property type="molecule type" value="Transcribed_RNA"/>
</dbReference>
<protein>
    <submittedName>
        <fullName evidence="2">Uncharacterized protein</fullName>
    </submittedName>
</protein>
<keyword evidence="1" id="KW-0812">Transmembrane</keyword>
<keyword evidence="1" id="KW-1133">Transmembrane helix</keyword>
<feature type="transmembrane region" description="Helical" evidence="1">
    <location>
        <begin position="72"/>
        <end position="104"/>
    </location>
</feature>